<gene>
    <name evidence="2" type="ORF">Pyn_38190</name>
</gene>
<keyword evidence="3" id="KW-1185">Reference proteome</keyword>
<evidence type="ECO:0000259" key="1">
    <source>
        <dbReference type="Pfam" id="PF22906"/>
    </source>
</evidence>
<name>A0A314Y7B7_PRUYE</name>
<feature type="domain" description="L-gulonolactone oxidase 2-like C-terminal" evidence="1">
    <location>
        <begin position="120"/>
        <end position="145"/>
    </location>
</feature>
<protein>
    <submittedName>
        <fullName evidence="2">L-gulonolactone oxidase 3</fullName>
    </submittedName>
</protein>
<dbReference type="Proteomes" id="UP000250321">
    <property type="component" value="Unassembled WGS sequence"/>
</dbReference>
<evidence type="ECO:0000313" key="2">
    <source>
        <dbReference type="EMBL" id="PQQ00511.1"/>
    </source>
</evidence>
<dbReference type="InterPro" id="IPR055154">
    <property type="entry name" value="GULLO2-like_C"/>
</dbReference>
<dbReference type="STRING" id="2094558.A0A314Y7B7"/>
<reference evidence="2 3" key="1">
    <citation type="submission" date="2018-02" db="EMBL/GenBank/DDBJ databases">
        <title>Draft genome of wild Prunus yedoensis var. nudiflora.</title>
        <authorList>
            <person name="Baek S."/>
            <person name="Kim J.-H."/>
            <person name="Choi K."/>
            <person name="Kim G.-B."/>
            <person name="Cho A."/>
            <person name="Jang H."/>
            <person name="Shin C.-H."/>
            <person name="Yu H.-J."/>
            <person name="Mun J.-H."/>
        </authorList>
    </citation>
    <scope>NUCLEOTIDE SEQUENCE [LARGE SCALE GENOMIC DNA]</scope>
    <source>
        <strain evidence="3">cv. Jeju island</strain>
        <tissue evidence="2">Leaf</tissue>
    </source>
</reference>
<dbReference type="OrthoDB" id="610608at2759"/>
<sequence length="181" mass="20543">MQTSGSCLYSTAADNSCAWDPRINGLFFYETTAIFPASNSETSSETASEAYLGQPEDSVVVDFNYFRADDALTPRFNQDVWEEVEQLAFFNCEKTIGPSEFVLKWWSDEVVFGKEGVKSDGCALEGQCICSEDRHCSPGKGYFCNLALFIRRLEFAGTHHHHHHHSLWDQVVIRMIYDSMN</sequence>
<accession>A0A314Y7B7</accession>
<dbReference type="AlphaFoldDB" id="A0A314Y7B7"/>
<dbReference type="EMBL" id="PJQY01001693">
    <property type="protein sequence ID" value="PQQ00511.1"/>
    <property type="molecule type" value="Genomic_DNA"/>
</dbReference>
<evidence type="ECO:0000313" key="3">
    <source>
        <dbReference type="Proteomes" id="UP000250321"/>
    </source>
</evidence>
<organism evidence="2 3">
    <name type="scientific">Prunus yedoensis var. nudiflora</name>
    <dbReference type="NCBI Taxonomy" id="2094558"/>
    <lineage>
        <taxon>Eukaryota</taxon>
        <taxon>Viridiplantae</taxon>
        <taxon>Streptophyta</taxon>
        <taxon>Embryophyta</taxon>
        <taxon>Tracheophyta</taxon>
        <taxon>Spermatophyta</taxon>
        <taxon>Magnoliopsida</taxon>
        <taxon>eudicotyledons</taxon>
        <taxon>Gunneridae</taxon>
        <taxon>Pentapetalae</taxon>
        <taxon>rosids</taxon>
        <taxon>fabids</taxon>
        <taxon>Rosales</taxon>
        <taxon>Rosaceae</taxon>
        <taxon>Amygdaloideae</taxon>
        <taxon>Amygdaleae</taxon>
        <taxon>Prunus</taxon>
    </lineage>
</organism>
<proteinExistence type="predicted"/>
<comment type="caution">
    <text evidence="2">The sequence shown here is derived from an EMBL/GenBank/DDBJ whole genome shotgun (WGS) entry which is preliminary data.</text>
</comment>
<dbReference type="Pfam" id="PF22906">
    <property type="entry name" value="GULLO2-like_3rd"/>
    <property type="match status" value="1"/>
</dbReference>